<evidence type="ECO:0000256" key="2">
    <source>
        <dbReference type="SAM" id="MobiDB-lite"/>
    </source>
</evidence>
<evidence type="ECO:0000313" key="11">
    <source>
        <dbReference type="EMBL" id="HAB9177262.1"/>
    </source>
</evidence>
<dbReference type="Proteomes" id="UP000388699">
    <property type="component" value="Unassembled WGS sequence"/>
</dbReference>
<evidence type="ECO:0000313" key="3">
    <source>
        <dbReference type="EMBL" id="EAE0770573.1"/>
    </source>
</evidence>
<feature type="compositionally biased region" description="Basic and acidic residues" evidence="2">
    <location>
        <begin position="105"/>
        <end position="118"/>
    </location>
</feature>
<evidence type="ECO:0000313" key="13">
    <source>
        <dbReference type="Proteomes" id="UP000269407"/>
    </source>
</evidence>
<protein>
    <submittedName>
        <fullName evidence="11">Uncharacterized protein</fullName>
    </submittedName>
</protein>
<reference evidence="11 18" key="1">
    <citation type="journal article" date="2018" name="Genome Biol.">
        <title>SKESA: strategic k-mer extension for scrupulous assemblies.</title>
        <authorList>
            <person name="Souvorov A."/>
            <person name="Agarwala R."/>
            <person name="Lipman D.J."/>
        </authorList>
    </citation>
    <scope>NUCLEOTIDE SEQUENCE [LARGE SCALE GENOMIC DNA]</scope>
    <source>
        <strain evidence="11">CFIAFB20160038</strain>
        <strain evidence="9 18">CFIAFB20160079</strain>
    </source>
</reference>
<comment type="caution">
    <text evidence="11">The sequence shown here is derived from an EMBL/GenBank/DDBJ whole genome shotgun (WGS) entry which is preliminary data.</text>
</comment>
<dbReference type="RefSeq" id="WP_031664941.1">
    <property type="nucleotide sequence ID" value="NZ_BAAFVE010000020.1"/>
</dbReference>
<organism evidence="11">
    <name type="scientific">Listeria monocytogenes</name>
    <dbReference type="NCBI Taxonomy" id="1639"/>
    <lineage>
        <taxon>Bacteria</taxon>
        <taxon>Bacillati</taxon>
        <taxon>Bacillota</taxon>
        <taxon>Bacilli</taxon>
        <taxon>Bacillales</taxon>
        <taxon>Listeriaceae</taxon>
        <taxon>Listeria</taxon>
    </lineage>
</organism>
<dbReference type="AlphaFoldDB" id="A0A465KQJ4"/>
<dbReference type="Proteomes" id="UP000352246">
    <property type="component" value="Unassembled WGS sequence"/>
</dbReference>
<evidence type="ECO:0000313" key="18">
    <source>
        <dbReference type="Proteomes" id="UP000845014"/>
    </source>
</evidence>
<evidence type="ECO:0000313" key="15">
    <source>
        <dbReference type="Proteomes" id="UP000388699"/>
    </source>
</evidence>
<gene>
    <name evidence="4" type="ORF">AF817_02920</name>
    <name evidence="5" type="ORF">AF817_16185</name>
    <name evidence="3" type="ORF">DG57_12100</name>
    <name evidence="12" type="ORF">DOV25_09960</name>
    <name evidence="6" type="ORF">FPL45_13160</name>
    <name evidence="7" type="ORF">GT011_02920</name>
    <name evidence="8" type="ORF">GT011_15410</name>
    <name evidence="9" type="ORF">GYO01_02165</name>
    <name evidence="10" type="ORF">GYU24_03305</name>
    <name evidence="11" type="ORF">GYU24_16280</name>
</gene>
<evidence type="ECO:0000313" key="9">
    <source>
        <dbReference type="EMBL" id="HAB7362901.1"/>
    </source>
</evidence>
<dbReference type="EMBL" id="AANCZP010000001">
    <property type="protein sequence ID" value="EDN8268283.1"/>
    <property type="molecule type" value="Genomic_DNA"/>
</dbReference>
<evidence type="ECO:0000313" key="14">
    <source>
        <dbReference type="Proteomes" id="UP000352246"/>
    </source>
</evidence>
<reference evidence="7 16" key="4">
    <citation type="submission" date="2020-01" db="EMBL/GenBank/DDBJ databases">
        <authorList>
            <consortium name="GenomeTrakr: Next Generation Sequencing Network for Food Pathogen Tracability"/>
        </authorList>
    </citation>
    <scope>NUCLEOTIDE SEQUENCE [LARGE SCALE GENOMIC DNA]</scope>
    <source>
        <strain evidence="3 15">CFSAN008016</strain>
        <strain evidence="12 13">FDA00013213</strain>
        <strain evidence="6 14">FDA00014472</strain>
        <strain evidence="7 16">FDA00015028</strain>
    </source>
</reference>
<dbReference type="EMBL" id="AABDDO010000022">
    <property type="protein sequence ID" value="EAG6764745.1"/>
    <property type="molecule type" value="Genomic_DNA"/>
</dbReference>
<dbReference type="Proteomes" id="UP000467247">
    <property type="component" value="Unassembled WGS sequence"/>
</dbReference>
<feature type="coiled-coil region" evidence="1">
    <location>
        <begin position="1"/>
        <end position="52"/>
    </location>
</feature>
<dbReference type="EMBL" id="DAAIRR010000013">
    <property type="protein sequence ID" value="HAB9177262.1"/>
    <property type="molecule type" value="Genomic_DNA"/>
</dbReference>
<evidence type="ECO:0000313" key="12">
    <source>
        <dbReference type="EMBL" id="MCO38782.1"/>
    </source>
</evidence>
<dbReference type="EMBL" id="AAAQJJ010000014">
    <property type="protein sequence ID" value="EAE0770573.1"/>
    <property type="molecule type" value="Genomic_DNA"/>
</dbReference>
<proteinExistence type="predicted"/>
<dbReference type="EMBL" id="AANCZP010000015">
    <property type="protein sequence ID" value="EDN8270728.1"/>
    <property type="molecule type" value="Genomic_DNA"/>
</dbReference>
<name>A0A465KQJ4_LISMN</name>
<dbReference type="Proteomes" id="UP000840928">
    <property type="component" value="Unassembled WGS sequence"/>
</dbReference>
<reference evidence="11" key="3">
    <citation type="submission" date="2020-01" db="EMBL/GenBank/DDBJ databases">
        <authorList>
            <consortium name="NCBI Pathogen Detection Project"/>
        </authorList>
    </citation>
    <scope>NUCLEOTIDE SEQUENCE</scope>
    <source>
        <strain evidence="11">CFIAFB20160038</strain>
        <strain evidence="9">CFIAFB20160079</strain>
    </source>
</reference>
<evidence type="ECO:0000313" key="10">
    <source>
        <dbReference type="EMBL" id="HAB9174725.1"/>
    </source>
</evidence>
<evidence type="ECO:0000256" key="1">
    <source>
        <dbReference type="SAM" id="Coils"/>
    </source>
</evidence>
<feature type="region of interest" description="Disordered" evidence="2">
    <location>
        <begin position="93"/>
        <end position="118"/>
    </location>
</feature>
<dbReference type="Proteomes" id="UP000845014">
    <property type="component" value="Unassembled WGS sequence"/>
</dbReference>
<evidence type="ECO:0000313" key="5">
    <source>
        <dbReference type="EMBL" id="EAG6764745.1"/>
    </source>
</evidence>
<evidence type="ECO:0000313" key="4">
    <source>
        <dbReference type="EMBL" id="EAG6762175.1"/>
    </source>
</evidence>
<dbReference type="EMBL" id="AAISWI010000013">
    <property type="protein sequence ID" value="ECH7212281.1"/>
    <property type="molecule type" value="Genomic_DNA"/>
</dbReference>
<accession>A0A465KQJ4</accession>
<reference evidence="4 17" key="2">
    <citation type="submission" date="2019-04" db="EMBL/GenBank/DDBJ databases">
        <authorList>
            <consortium name="GenomeTrakr network: Whole genome sequencing for foodborne pathogen traceback"/>
        </authorList>
    </citation>
    <scope>NUCLEOTIDE SEQUENCE [LARGE SCALE GENOMIC DNA]</scope>
    <source>
        <strain evidence="4 17">NRRL B-33244</strain>
    </source>
</reference>
<evidence type="ECO:0000313" key="6">
    <source>
        <dbReference type="EMBL" id="ECH7212281.1"/>
    </source>
</evidence>
<evidence type="ECO:0000313" key="16">
    <source>
        <dbReference type="Proteomes" id="UP000467247"/>
    </source>
</evidence>
<dbReference type="Proteomes" id="UP000535556">
    <property type="component" value="Unassembled WGS sequence"/>
</dbReference>
<evidence type="ECO:0000313" key="7">
    <source>
        <dbReference type="EMBL" id="EDN8268283.1"/>
    </source>
</evidence>
<dbReference type="EMBL" id="AABDDO010000001">
    <property type="protein sequence ID" value="EAG6762175.1"/>
    <property type="molecule type" value="Genomic_DNA"/>
</dbReference>
<dbReference type="EMBL" id="DAAIRR010000001">
    <property type="protein sequence ID" value="HAB9174725.1"/>
    <property type="molecule type" value="Genomic_DNA"/>
</dbReference>
<dbReference type="EMBL" id="DAAHUJ010000001">
    <property type="protein sequence ID" value="HAB7362901.1"/>
    <property type="molecule type" value="Genomic_DNA"/>
</dbReference>
<keyword evidence="1" id="KW-0175">Coiled coil</keyword>
<sequence length="118" mass="14505">MDKRTQELDEVRKEMEREDDALYAIKNKIRHLEDVEEDIHQARREMDDILYQMKEVWLGEHAEHTFWQIEDEVRHYNQKTDSMTTNIQTELNNEQKKHQQNLHALETKQQDITKEMRL</sequence>
<dbReference type="Proteomes" id="UP000269407">
    <property type="component" value="Unassembled WGS sequence"/>
</dbReference>
<evidence type="ECO:0000313" key="17">
    <source>
        <dbReference type="Proteomes" id="UP000535556"/>
    </source>
</evidence>
<dbReference type="EMBL" id="RCRQ01000004">
    <property type="protein sequence ID" value="MCO38782.1"/>
    <property type="molecule type" value="Genomic_DNA"/>
</dbReference>
<evidence type="ECO:0000313" key="8">
    <source>
        <dbReference type="EMBL" id="EDN8270728.1"/>
    </source>
</evidence>